<dbReference type="STRING" id="1848.SAMN05443637_11718"/>
<keyword evidence="8" id="KW-1185">Reference proteome</keyword>
<protein>
    <submittedName>
        <fullName evidence="7">Transcriptional regulator, IclR family</fullName>
    </submittedName>
</protein>
<reference evidence="7 8" key="1">
    <citation type="submission" date="2016-11" db="EMBL/GenBank/DDBJ databases">
        <authorList>
            <person name="Jaros S."/>
            <person name="Januszkiewicz K."/>
            <person name="Wedrychowicz H."/>
        </authorList>
    </citation>
    <scope>NUCLEOTIDE SEQUENCE [LARGE SCALE GENOMIC DNA]</scope>
    <source>
        <strain evidence="7 8">DSM 43832</strain>
    </source>
</reference>
<evidence type="ECO:0000256" key="1">
    <source>
        <dbReference type="ARBA" id="ARBA00023015"/>
    </source>
</evidence>
<feature type="region of interest" description="Disordered" evidence="4">
    <location>
        <begin position="1"/>
        <end position="24"/>
    </location>
</feature>
<gene>
    <name evidence="7" type="ORF">SAMN05443637_11718</name>
</gene>
<accession>A0A1M6XI68</accession>
<sequence length="260" mass="27971">MGRLAEKDSAARRERQLSSAPNPADFSEALARGMAVLSAFGETRRRVTQAELARELDLSRATVRRIVITLEHLGFLVADGRTYELTPRVLRLASSYLTSNPASVIAQPVCERICASVGEACSVAVLDGSDAVMVARAVPNQLLEAGTGIGFRTPAAISSLGKVLLAHLPDDVRAATLAELADAPSTEVLDRIRADGYCYVADEIEVGSHSVAVPVRRWDGRVIAAMHVGCRIERISKEDMCGRVLCVLLEAADELHEQLI</sequence>
<dbReference type="EMBL" id="FRAP01000017">
    <property type="protein sequence ID" value="SHL05667.1"/>
    <property type="molecule type" value="Genomic_DNA"/>
</dbReference>
<feature type="compositionally biased region" description="Basic and acidic residues" evidence="4">
    <location>
        <begin position="1"/>
        <end position="16"/>
    </location>
</feature>
<dbReference type="InterPro" id="IPR036390">
    <property type="entry name" value="WH_DNA-bd_sf"/>
</dbReference>
<keyword evidence="3" id="KW-0804">Transcription</keyword>
<dbReference type="Pfam" id="PF01614">
    <property type="entry name" value="IclR_C"/>
    <property type="match status" value="1"/>
</dbReference>
<dbReference type="Gene3D" id="3.30.450.40">
    <property type="match status" value="1"/>
</dbReference>
<evidence type="ECO:0000256" key="2">
    <source>
        <dbReference type="ARBA" id="ARBA00023125"/>
    </source>
</evidence>
<keyword evidence="2" id="KW-0238">DNA-binding</keyword>
<dbReference type="InterPro" id="IPR036388">
    <property type="entry name" value="WH-like_DNA-bd_sf"/>
</dbReference>
<feature type="domain" description="HTH iclR-type" evidence="5">
    <location>
        <begin position="27"/>
        <end position="87"/>
    </location>
</feature>
<dbReference type="InterPro" id="IPR029016">
    <property type="entry name" value="GAF-like_dom_sf"/>
</dbReference>
<keyword evidence="1" id="KW-0805">Transcription regulation</keyword>
<dbReference type="Pfam" id="PF09339">
    <property type="entry name" value="HTH_IclR"/>
    <property type="match status" value="1"/>
</dbReference>
<dbReference type="GO" id="GO:0045892">
    <property type="term" value="P:negative regulation of DNA-templated transcription"/>
    <property type="evidence" value="ECO:0007669"/>
    <property type="project" value="TreeGrafter"/>
</dbReference>
<proteinExistence type="predicted"/>
<dbReference type="InterPro" id="IPR050707">
    <property type="entry name" value="HTH_MetabolicPath_Reg"/>
</dbReference>
<feature type="domain" description="IclR-ED" evidence="6">
    <location>
        <begin position="88"/>
        <end position="260"/>
    </location>
</feature>
<dbReference type="SMART" id="SM00346">
    <property type="entry name" value="HTH_ICLR"/>
    <property type="match status" value="1"/>
</dbReference>
<dbReference type="PANTHER" id="PTHR30136:SF34">
    <property type="entry name" value="TRANSCRIPTIONAL REGULATOR"/>
    <property type="match status" value="1"/>
</dbReference>
<dbReference type="GO" id="GO:0003677">
    <property type="term" value="F:DNA binding"/>
    <property type="evidence" value="ECO:0007669"/>
    <property type="project" value="UniProtKB-KW"/>
</dbReference>
<dbReference type="InterPro" id="IPR014757">
    <property type="entry name" value="Tscrpt_reg_IclR_C"/>
</dbReference>
<dbReference type="SUPFAM" id="SSF55781">
    <property type="entry name" value="GAF domain-like"/>
    <property type="match status" value="1"/>
</dbReference>
<dbReference type="PROSITE" id="PS51078">
    <property type="entry name" value="ICLR_ED"/>
    <property type="match status" value="1"/>
</dbReference>
<dbReference type="AlphaFoldDB" id="A0A1M6XI68"/>
<evidence type="ECO:0000259" key="6">
    <source>
        <dbReference type="PROSITE" id="PS51078"/>
    </source>
</evidence>
<dbReference type="Proteomes" id="UP000184363">
    <property type="component" value="Unassembled WGS sequence"/>
</dbReference>
<evidence type="ECO:0000259" key="5">
    <source>
        <dbReference type="PROSITE" id="PS51077"/>
    </source>
</evidence>
<dbReference type="PANTHER" id="PTHR30136">
    <property type="entry name" value="HELIX-TURN-HELIX TRANSCRIPTIONAL REGULATOR, ICLR FAMILY"/>
    <property type="match status" value="1"/>
</dbReference>
<name>A0A1M6XI68_PSETH</name>
<dbReference type="GO" id="GO:0003700">
    <property type="term" value="F:DNA-binding transcription factor activity"/>
    <property type="evidence" value="ECO:0007669"/>
    <property type="project" value="TreeGrafter"/>
</dbReference>
<dbReference type="InterPro" id="IPR005471">
    <property type="entry name" value="Tscrpt_reg_IclR_N"/>
</dbReference>
<evidence type="ECO:0000256" key="4">
    <source>
        <dbReference type="SAM" id="MobiDB-lite"/>
    </source>
</evidence>
<dbReference type="RefSeq" id="WP_073458842.1">
    <property type="nucleotide sequence ID" value="NZ_CALGVN010000050.1"/>
</dbReference>
<evidence type="ECO:0000313" key="7">
    <source>
        <dbReference type="EMBL" id="SHL05667.1"/>
    </source>
</evidence>
<dbReference type="Gene3D" id="1.10.10.10">
    <property type="entry name" value="Winged helix-like DNA-binding domain superfamily/Winged helix DNA-binding domain"/>
    <property type="match status" value="1"/>
</dbReference>
<dbReference type="OrthoDB" id="9807558at2"/>
<evidence type="ECO:0000313" key="8">
    <source>
        <dbReference type="Proteomes" id="UP000184363"/>
    </source>
</evidence>
<organism evidence="7 8">
    <name type="scientific">Pseudonocardia thermophila</name>
    <dbReference type="NCBI Taxonomy" id="1848"/>
    <lineage>
        <taxon>Bacteria</taxon>
        <taxon>Bacillati</taxon>
        <taxon>Actinomycetota</taxon>
        <taxon>Actinomycetes</taxon>
        <taxon>Pseudonocardiales</taxon>
        <taxon>Pseudonocardiaceae</taxon>
        <taxon>Pseudonocardia</taxon>
    </lineage>
</organism>
<dbReference type="SUPFAM" id="SSF46785">
    <property type="entry name" value="Winged helix' DNA-binding domain"/>
    <property type="match status" value="1"/>
</dbReference>
<evidence type="ECO:0000256" key="3">
    <source>
        <dbReference type="ARBA" id="ARBA00023163"/>
    </source>
</evidence>
<dbReference type="PROSITE" id="PS51077">
    <property type="entry name" value="HTH_ICLR"/>
    <property type="match status" value="1"/>
</dbReference>